<sequence>MDDFILEMKTLLEKMKEEILGKLKASTAEFHQIIEGRDPKDEIDVASEEIDRTMLAMLDTQDANRLKLIESALAKIEQGKYGICVKCGKQIPRERLYAIPYAFMCIDCKSSDERRNR</sequence>
<dbReference type="SUPFAM" id="SSF57716">
    <property type="entry name" value="Glucocorticoid receptor-like (DNA-binding domain)"/>
    <property type="match status" value="1"/>
</dbReference>
<dbReference type="PROSITE" id="PS51128">
    <property type="entry name" value="ZF_DKSA_2"/>
    <property type="match status" value="1"/>
</dbReference>
<dbReference type="SUPFAM" id="SSF109635">
    <property type="entry name" value="DnaK suppressor protein DksA, alpha-hairpin domain"/>
    <property type="match status" value="1"/>
</dbReference>
<evidence type="ECO:0000256" key="4">
    <source>
        <dbReference type="PROSITE-ProRule" id="PRU00510"/>
    </source>
</evidence>
<dbReference type="Pfam" id="PF01258">
    <property type="entry name" value="zf-dskA_traR"/>
    <property type="match status" value="1"/>
</dbReference>
<dbReference type="EMBL" id="JADIMM010000017">
    <property type="protein sequence ID" value="MBO8456769.1"/>
    <property type="molecule type" value="Genomic_DNA"/>
</dbReference>
<reference evidence="6" key="1">
    <citation type="submission" date="2020-10" db="EMBL/GenBank/DDBJ databases">
        <authorList>
            <person name="Gilroy R."/>
        </authorList>
    </citation>
    <scope>NUCLEOTIDE SEQUENCE</scope>
    <source>
        <strain evidence="6">10532</strain>
    </source>
</reference>
<feature type="domain" description="Zinc finger DksA/TraR C4-type" evidence="5">
    <location>
        <begin position="79"/>
        <end position="114"/>
    </location>
</feature>
<dbReference type="PANTHER" id="PTHR33823:SF4">
    <property type="entry name" value="GENERAL STRESS PROTEIN 16O"/>
    <property type="match status" value="1"/>
</dbReference>
<evidence type="ECO:0000313" key="7">
    <source>
        <dbReference type="Proteomes" id="UP000823638"/>
    </source>
</evidence>
<gene>
    <name evidence="6" type="ORF">IAA81_00895</name>
</gene>
<dbReference type="InterPro" id="IPR037187">
    <property type="entry name" value="DnaK_N"/>
</dbReference>
<keyword evidence="1" id="KW-0479">Metal-binding</keyword>
<feature type="zinc finger region" description="dksA C4-type" evidence="4">
    <location>
        <begin position="84"/>
        <end position="108"/>
    </location>
</feature>
<evidence type="ECO:0000313" key="6">
    <source>
        <dbReference type="EMBL" id="MBO8456769.1"/>
    </source>
</evidence>
<dbReference type="PANTHER" id="PTHR33823">
    <property type="entry name" value="RNA POLYMERASE-BINDING TRANSCRIPTION FACTOR DKSA-RELATED"/>
    <property type="match status" value="1"/>
</dbReference>
<evidence type="ECO:0000256" key="1">
    <source>
        <dbReference type="ARBA" id="ARBA00022723"/>
    </source>
</evidence>
<name>A0A9D9N1E2_9SPIR</name>
<accession>A0A9D9N1E2</accession>
<comment type="caution">
    <text evidence="6">The sequence shown here is derived from an EMBL/GenBank/DDBJ whole genome shotgun (WGS) entry which is preliminary data.</text>
</comment>
<dbReference type="Gene3D" id="1.20.120.910">
    <property type="entry name" value="DksA, coiled-coil domain"/>
    <property type="match status" value="1"/>
</dbReference>
<evidence type="ECO:0000259" key="5">
    <source>
        <dbReference type="Pfam" id="PF01258"/>
    </source>
</evidence>
<dbReference type="Proteomes" id="UP000823638">
    <property type="component" value="Unassembled WGS sequence"/>
</dbReference>
<organism evidence="6 7">
    <name type="scientific">Candidatus Gallitreponema excrementavium</name>
    <dbReference type="NCBI Taxonomy" id="2840840"/>
    <lineage>
        <taxon>Bacteria</taxon>
        <taxon>Pseudomonadati</taxon>
        <taxon>Spirochaetota</taxon>
        <taxon>Spirochaetia</taxon>
        <taxon>Spirochaetales</taxon>
        <taxon>Candidatus Gallitreponema</taxon>
    </lineage>
</organism>
<reference evidence="6" key="2">
    <citation type="journal article" date="2021" name="PeerJ">
        <title>Extensive microbial diversity within the chicken gut microbiome revealed by metagenomics and culture.</title>
        <authorList>
            <person name="Gilroy R."/>
            <person name="Ravi A."/>
            <person name="Getino M."/>
            <person name="Pursley I."/>
            <person name="Horton D.L."/>
            <person name="Alikhan N.F."/>
            <person name="Baker D."/>
            <person name="Gharbi K."/>
            <person name="Hall N."/>
            <person name="Watson M."/>
            <person name="Adriaenssens E.M."/>
            <person name="Foster-Nyarko E."/>
            <person name="Jarju S."/>
            <person name="Secka A."/>
            <person name="Antonio M."/>
            <person name="Oren A."/>
            <person name="Chaudhuri R.R."/>
            <person name="La Ragione R."/>
            <person name="Hildebrand F."/>
            <person name="Pallen M.J."/>
        </authorList>
    </citation>
    <scope>NUCLEOTIDE SEQUENCE</scope>
    <source>
        <strain evidence="6">10532</strain>
    </source>
</reference>
<keyword evidence="2" id="KW-0863">Zinc-finger</keyword>
<dbReference type="AlphaFoldDB" id="A0A9D9N1E2"/>
<evidence type="ECO:0000256" key="3">
    <source>
        <dbReference type="ARBA" id="ARBA00022833"/>
    </source>
</evidence>
<proteinExistence type="predicted"/>
<evidence type="ECO:0000256" key="2">
    <source>
        <dbReference type="ARBA" id="ARBA00022771"/>
    </source>
</evidence>
<dbReference type="GO" id="GO:0008270">
    <property type="term" value="F:zinc ion binding"/>
    <property type="evidence" value="ECO:0007669"/>
    <property type="project" value="UniProtKB-KW"/>
</dbReference>
<keyword evidence="3" id="KW-0862">Zinc</keyword>
<protein>
    <submittedName>
        <fullName evidence="6">TraR/DksA family transcriptional regulator</fullName>
    </submittedName>
</protein>
<dbReference type="InterPro" id="IPR000962">
    <property type="entry name" value="Znf_DskA_TraR"/>
</dbReference>